<keyword evidence="3" id="KW-1185">Reference proteome</keyword>
<evidence type="ECO:0000313" key="3">
    <source>
        <dbReference type="Proteomes" id="UP001629059"/>
    </source>
</evidence>
<sequence length="98" mass="11766">MQGINAKEHQNFLDAYKKFEKLLEAVENKLPEEENKRTKEGIEELRNLYFKFHSLLNDLSNCTQHYEKRKKIVQSGMFKSIRKMKSELRNKGENINYL</sequence>
<gene>
    <name evidence="2" type="ORF">ABS768_01655</name>
</gene>
<proteinExistence type="predicted"/>
<evidence type="ECO:0000256" key="1">
    <source>
        <dbReference type="SAM" id="Coils"/>
    </source>
</evidence>
<protein>
    <submittedName>
        <fullName evidence="2">Uncharacterized protein</fullName>
    </submittedName>
</protein>
<evidence type="ECO:0000313" key="2">
    <source>
        <dbReference type="EMBL" id="MFL9836183.1"/>
    </source>
</evidence>
<comment type="caution">
    <text evidence="2">The sequence shown here is derived from an EMBL/GenBank/DDBJ whole genome shotgun (WGS) entry which is preliminary data.</text>
</comment>
<name>A0ABW8Y871_9FLAO</name>
<organism evidence="2 3">
    <name type="scientific">Flavobacterium rhizophilum</name>
    <dbReference type="NCBI Taxonomy" id="3163296"/>
    <lineage>
        <taxon>Bacteria</taxon>
        <taxon>Pseudomonadati</taxon>
        <taxon>Bacteroidota</taxon>
        <taxon>Flavobacteriia</taxon>
        <taxon>Flavobacteriales</taxon>
        <taxon>Flavobacteriaceae</taxon>
        <taxon>Flavobacterium</taxon>
    </lineage>
</organism>
<accession>A0ABW8Y871</accession>
<feature type="coiled-coil region" evidence="1">
    <location>
        <begin position="9"/>
        <end position="36"/>
    </location>
</feature>
<dbReference type="RefSeq" id="WP_408073200.1">
    <property type="nucleotide sequence ID" value="NZ_JBELQB010000001.1"/>
</dbReference>
<keyword evidence="1" id="KW-0175">Coiled coil</keyword>
<dbReference type="EMBL" id="JBELQB010000001">
    <property type="protein sequence ID" value="MFL9836183.1"/>
    <property type="molecule type" value="Genomic_DNA"/>
</dbReference>
<dbReference type="Proteomes" id="UP001629059">
    <property type="component" value="Unassembled WGS sequence"/>
</dbReference>
<reference evidence="2 3" key="1">
    <citation type="submission" date="2024-06" db="EMBL/GenBank/DDBJ databases">
        <authorList>
            <person name="Kaempfer P."/>
            <person name="Viver T."/>
        </authorList>
    </citation>
    <scope>NUCLEOTIDE SEQUENCE [LARGE SCALE GENOMIC DNA]</scope>
    <source>
        <strain evidence="2 3">ST-75</strain>
    </source>
</reference>